<dbReference type="OrthoDB" id="2381563at2759"/>
<organism evidence="2 3">
    <name type="scientific">Lobosporangium transversale</name>
    <dbReference type="NCBI Taxonomy" id="64571"/>
    <lineage>
        <taxon>Eukaryota</taxon>
        <taxon>Fungi</taxon>
        <taxon>Fungi incertae sedis</taxon>
        <taxon>Mucoromycota</taxon>
        <taxon>Mortierellomycotina</taxon>
        <taxon>Mortierellomycetes</taxon>
        <taxon>Mortierellales</taxon>
        <taxon>Mortierellaceae</taxon>
        <taxon>Lobosporangium</taxon>
    </lineage>
</organism>
<reference evidence="2 3" key="1">
    <citation type="submission" date="2016-07" db="EMBL/GenBank/DDBJ databases">
        <title>Pervasive Adenine N6-methylation of Active Genes in Fungi.</title>
        <authorList>
            <consortium name="DOE Joint Genome Institute"/>
            <person name="Mondo S.J."/>
            <person name="Dannebaum R.O."/>
            <person name="Kuo R.C."/>
            <person name="Labutti K."/>
            <person name="Haridas S."/>
            <person name="Kuo A."/>
            <person name="Salamov A."/>
            <person name="Ahrendt S.R."/>
            <person name="Lipzen A."/>
            <person name="Sullivan W."/>
            <person name="Andreopoulos W.B."/>
            <person name="Clum A."/>
            <person name="Lindquist E."/>
            <person name="Daum C."/>
            <person name="Ramamoorthy G.K."/>
            <person name="Gryganskyi A."/>
            <person name="Culley D."/>
            <person name="Magnuson J.K."/>
            <person name="James T.Y."/>
            <person name="O'Malley M.A."/>
            <person name="Stajich J.E."/>
            <person name="Spatafora J.W."/>
            <person name="Visel A."/>
            <person name="Grigoriev I.V."/>
        </authorList>
    </citation>
    <scope>NUCLEOTIDE SEQUENCE [LARGE SCALE GENOMIC DNA]</scope>
    <source>
        <strain evidence="2 3">NRRL 3116</strain>
    </source>
</reference>
<dbReference type="RefSeq" id="XP_021886267.1">
    <property type="nucleotide sequence ID" value="XM_022022349.1"/>
</dbReference>
<feature type="compositionally biased region" description="Basic and acidic residues" evidence="1">
    <location>
        <begin position="1"/>
        <end position="16"/>
    </location>
</feature>
<evidence type="ECO:0000256" key="1">
    <source>
        <dbReference type="SAM" id="MobiDB-lite"/>
    </source>
</evidence>
<dbReference type="AlphaFoldDB" id="A0A1Y2H3I6"/>
<proteinExistence type="predicted"/>
<dbReference type="InParanoid" id="A0A1Y2H3I6"/>
<feature type="region of interest" description="Disordered" evidence="1">
    <location>
        <begin position="1"/>
        <end position="65"/>
    </location>
</feature>
<feature type="compositionally biased region" description="Polar residues" evidence="1">
    <location>
        <begin position="311"/>
        <end position="321"/>
    </location>
</feature>
<sequence>MDNLNHDALPEERMEESVSAIPTTTREFQQPWSSHNYSSLQDISSSQTHERYPGGVQTRQGRPNVEELEAQTEAEREVYDGQDGWNYEAPFSQQTFFQHAQREQQVYVREVLQGRPALLESRAFPQEYYTPEEMCHIYGIGDEDDFVDSEESTWTEYGHSGPINPFSDPRIYEQLRWTNESGDQGMTASASASATEKSNMSKENDGTTTATSARHSYGMAPDPPDVRNKRDFITAIELGMRIQRQQQLRAMLRSRDAHVFRDQDSAIERENKQRAANALFDHSTLLLHALSMNETPAKARMRMFRHLTGMPQPQHSYTPSKQKCKEKENENASSSTSRTPGSSRGTLPQEATAHRPRRDNVPLDDEFAHTYFQGPRSY</sequence>
<dbReference type="Proteomes" id="UP000193648">
    <property type="component" value="Unassembled WGS sequence"/>
</dbReference>
<keyword evidence="3" id="KW-1185">Reference proteome</keyword>
<feature type="compositionally biased region" description="Low complexity" evidence="1">
    <location>
        <begin position="333"/>
        <end position="346"/>
    </location>
</feature>
<protein>
    <submittedName>
        <fullName evidence="2">Uncharacterized protein</fullName>
    </submittedName>
</protein>
<feature type="region of interest" description="Disordered" evidence="1">
    <location>
        <begin position="180"/>
        <end position="226"/>
    </location>
</feature>
<dbReference type="GeneID" id="33564193"/>
<name>A0A1Y2H3I6_9FUNG</name>
<gene>
    <name evidence="2" type="ORF">BCR41DRAFT_343755</name>
</gene>
<evidence type="ECO:0000313" key="2">
    <source>
        <dbReference type="EMBL" id="ORZ28594.1"/>
    </source>
</evidence>
<dbReference type="EMBL" id="MCFF01000001">
    <property type="protein sequence ID" value="ORZ28594.1"/>
    <property type="molecule type" value="Genomic_DNA"/>
</dbReference>
<comment type="caution">
    <text evidence="2">The sequence shown here is derived from an EMBL/GenBank/DDBJ whole genome shotgun (WGS) entry which is preliminary data.</text>
</comment>
<accession>A0A1Y2H3I6</accession>
<feature type="region of interest" description="Disordered" evidence="1">
    <location>
        <begin position="309"/>
        <end position="378"/>
    </location>
</feature>
<feature type="compositionally biased region" description="Polar residues" evidence="1">
    <location>
        <begin position="20"/>
        <end position="47"/>
    </location>
</feature>
<evidence type="ECO:0000313" key="3">
    <source>
        <dbReference type="Proteomes" id="UP000193648"/>
    </source>
</evidence>